<gene>
    <name evidence="3" type="ORF">DB88DRAFT_490321</name>
</gene>
<feature type="compositionally biased region" description="Low complexity" evidence="1">
    <location>
        <begin position="1"/>
        <end position="14"/>
    </location>
</feature>
<evidence type="ECO:0000256" key="1">
    <source>
        <dbReference type="SAM" id="MobiDB-lite"/>
    </source>
</evidence>
<organism evidence="3 4">
    <name type="scientific">Papiliotrema laurentii</name>
    <name type="common">Cryptococcus laurentii</name>
    <dbReference type="NCBI Taxonomy" id="5418"/>
    <lineage>
        <taxon>Eukaryota</taxon>
        <taxon>Fungi</taxon>
        <taxon>Dikarya</taxon>
        <taxon>Basidiomycota</taxon>
        <taxon>Agaricomycotina</taxon>
        <taxon>Tremellomycetes</taxon>
        <taxon>Tremellales</taxon>
        <taxon>Rhynchogastremaceae</taxon>
        <taxon>Papiliotrema</taxon>
    </lineage>
</organism>
<dbReference type="AlphaFoldDB" id="A0AAD9CZN0"/>
<keyword evidence="2" id="KW-1133">Transmembrane helix</keyword>
<dbReference type="PANTHER" id="PTHR37852">
    <property type="entry name" value="YALI0B21208P"/>
    <property type="match status" value="1"/>
</dbReference>
<keyword evidence="2" id="KW-0812">Transmembrane</keyword>
<accession>A0AAD9CZN0</accession>
<reference evidence="3" key="1">
    <citation type="submission" date="2023-02" db="EMBL/GenBank/DDBJ databases">
        <title>Identification and recombinant expression of a fungal hydrolase from Papiliotrema laurentii that hydrolyzes apple cutin and clears colloidal polyester polyurethane.</title>
        <authorList>
            <consortium name="DOE Joint Genome Institute"/>
            <person name="Roman V.A."/>
            <person name="Bojanowski C."/>
            <person name="Crable B.R."/>
            <person name="Wagner D.N."/>
            <person name="Hung C.S."/>
            <person name="Nadeau L.J."/>
            <person name="Schratz L."/>
            <person name="Haridas S."/>
            <person name="Pangilinan J."/>
            <person name="Lipzen A."/>
            <person name="Na H."/>
            <person name="Yan M."/>
            <person name="Ng V."/>
            <person name="Grigoriev I.V."/>
            <person name="Spatafora J.W."/>
            <person name="Barlow D."/>
            <person name="Biffinger J."/>
            <person name="Kelley-Loughnane N."/>
            <person name="Varaljay V.A."/>
            <person name="Crookes-Goodson W.J."/>
        </authorList>
    </citation>
    <scope>NUCLEOTIDE SEQUENCE</scope>
    <source>
        <strain evidence="3">5307AH</strain>
    </source>
</reference>
<comment type="caution">
    <text evidence="3">The sequence shown here is derived from an EMBL/GenBank/DDBJ whole genome shotgun (WGS) entry which is preliminary data.</text>
</comment>
<dbReference type="PANTHER" id="PTHR37852:SF1">
    <property type="entry name" value="HIG1 DOMAIN-CONTAINING PROTEIN"/>
    <property type="match status" value="1"/>
</dbReference>
<feature type="transmembrane region" description="Helical" evidence="2">
    <location>
        <begin position="26"/>
        <end position="49"/>
    </location>
</feature>
<evidence type="ECO:0000313" key="4">
    <source>
        <dbReference type="Proteomes" id="UP001182556"/>
    </source>
</evidence>
<feature type="compositionally biased region" description="Basic and acidic residues" evidence="1">
    <location>
        <begin position="223"/>
        <end position="238"/>
    </location>
</feature>
<feature type="transmembrane region" description="Helical" evidence="2">
    <location>
        <begin position="147"/>
        <end position="166"/>
    </location>
</feature>
<dbReference type="EMBL" id="JAODAN010000005">
    <property type="protein sequence ID" value="KAK1924412.1"/>
    <property type="molecule type" value="Genomic_DNA"/>
</dbReference>
<proteinExistence type="predicted"/>
<name>A0AAD9CZN0_PAPLA</name>
<sequence>MSLAESSVASSSSTERAEGKQEDKHIVLPSSFLILPPTAASLGLVIGMYRGGRMARLRFIAENAHRQPTTYQGWYFYSKTRNYKIFYEAARSGGRTALGLGTATAAYVFLDEYISYLREEILGQVTPRRDAGDGFRTTVTWRKGGSAWWDGALAGTILGTSVGLLWRLPRKLVGRCMVLGGVMGGIHSYSRVASARLAERIRADQKLKGKKASEGEAGQQEQRVVEDAQRQATEHRQMEQQVIEDEPEPRPPSALPDIDELLAPQPEASWWSSATSWFKK</sequence>
<feature type="region of interest" description="Disordered" evidence="1">
    <location>
        <begin position="206"/>
        <end position="262"/>
    </location>
</feature>
<evidence type="ECO:0000256" key="2">
    <source>
        <dbReference type="SAM" id="Phobius"/>
    </source>
</evidence>
<feature type="region of interest" description="Disordered" evidence="1">
    <location>
        <begin position="1"/>
        <end position="22"/>
    </location>
</feature>
<dbReference type="Proteomes" id="UP001182556">
    <property type="component" value="Unassembled WGS sequence"/>
</dbReference>
<keyword evidence="2" id="KW-0472">Membrane</keyword>
<evidence type="ECO:0000313" key="3">
    <source>
        <dbReference type="EMBL" id="KAK1924412.1"/>
    </source>
</evidence>
<protein>
    <submittedName>
        <fullName evidence="3">Uncharacterized protein</fullName>
    </submittedName>
</protein>
<keyword evidence="4" id="KW-1185">Reference proteome</keyword>